<dbReference type="InterPro" id="IPR003029">
    <property type="entry name" value="S1_domain"/>
</dbReference>
<dbReference type="PANTHER" id="PTHR10724:SF7">
    <property type="entry name" value="SMALL RIBOSOMAL SUBUNIT PROTEIN BS1C"/>
    <property type="match status" value="1"/>
</dbReference>
<dbReference type="EMBL" id="LSYV01000069">
    <property type="protein sequence ID" value="KXZ44374.1"/>
    <property type="molecule type" value="Genomic_DNA"/>
</dbReference>
<name>A0A150G3H5_GONPE</name>
<evidence type="ECO:0000313" key="6">
    <source>
        <dbReference type="Proteomes" id="UP000075714"/>
    </source>
</evidence>
<dbReference type="Pfam" id="PF00575">
    <property type="entry name" value="S1"/>
    <property type="match status" value="6"/>
</dbReference>
<dbReference type="GO" id="GO:0005840">
    <property type="term" value="C:ribosome"/>
    <property type="evidence" value="ECO:0007669"/>
    <property type="project" value="UniProtKB-KW"/>
</dbReference>
<dbReference type="Proteomes" id="UP000075714">
    <property type="component" value="Unassembled WGS sequence"/>
</dbReference>
<keyword evidence="2" id="KW-0689">Ribosomal protein</keyword>
<dbReference type="GO" id="GO:0003735">
    <property type="term" value="F:structural constituent of ribosome"/>
    <property type="evidence" value="ECO:0007669"/>
    <property type="project" value="TreeGrafter"/>
</dbReference>
<keyword evidence="3" id="KW-0687">Ribonucleoprotein</keyword>
<dbReference type="SMART" id="SM00316">
    <property type="entry name" value="S1"/>
    <property type="match status" value="6"/>
</dbReference>
<accession>A0A150G3H5</accession>
<dbReference type="GO" id="GO:0003729">
    <property type="term" value="F:mRNA binding"/>
    <property type="evidence" value="ECO:0007669"/>
    <property type="project" value="TreeGrafter"/>
</dbReference>
<evidence type="ECO:0000256" key="2">
    <source>
        <dbReference type="ARBA" id="ARBA00022980"/>
    </source>
</evidence>
<feature type="domain" description="S1 motif" evidence="4">
    <location>
        <begin position="226"/>
        <end position="294"/>
    </location>
</feature>
<dbReference type="GO" id="GO:0006412">
    <property type="term" value="P:translation"/>
    <property type="evidence" value="ECO:0007669"/>
    <property type="project" value="TreeGrafter"/>
</dbReference>
<dbReference type="AlphaFoldDB" id="A0A150G3H5"/>
<dbReference type="FunFam" id="2.40.50.140:FF:000103">
    <property type="entry name" value="protein RRP5 homolog"/>
    <property type="match status" value="1"/>
</dbReference>
<feature type="domain" description="S1 motif" evidence="4">
    <location>
        <begin position="545"/>
        <end position="614"/>
    </location>
</feature>
<dbReference type="Gene3D" id="2.40.50.140">
    <property type="entry name" value="Nucleic acid-binding proteins"/>
    <property type="match status" value="7"/>
</dbReference>
<keyword evidence="6" id="KW-1185">Reference proteome</keyword>
<dbReference type="SUPFAM" id="SSF50249">
    <property type="entry name" value="Nucleic acid-binding proteins"/>
    <property type="match status" value="7"/>
</dbReference>
<sequence>MQPFPPASTQPGDLVSGKVKFVGPSHAWVDLGTTLAGFLHVSRISSQHVASAADVLAEGDEVTAMVRRMEPGSRVVLATMQLEPQPGDMLREPKTVYARAEETLRLRREALPKVHDLVSGTVTSTSPSFGAFIDLGSGLTGLLPIGGVSASPVTDLSALVAVGDEIKAQVHDLVSGRVESIEPSMSIIDLGSGLSGLLKKHDVSASRVTNLGGLMAVGDEVKAQPGDLISGVVTSVGPSHAWVDLGTTLPGFLHVSRISSQHVASVSDVLAEGDEIQALVRRTEPGSRVMLSVLELEPKPGDMLRKPTTVYRRAKKTLGLRRDALPKPGALVTGVVISIRPSFGAFIDLGSGLTGLLAIGDVSGSPVTDLGELMAVGDEVKAQVHKVDTQVCQLGLSTKVLESEPGDMLRDPKAVYARSEEMLRLRREALPKVGDLVSGRVESISPSLGAFIDLGSGLTGLLRAQDVSASPVTDLRELMAVGDEVKAQVTRVYTGTCHVVLSTKVLEREPGDMLRDPKMVYERSEDIAESRRGGFEDLLAHIKVGTLVSGVVQSVQPYGAFIDLGNGARGLLHISQVSMERVKDLGAVFARGDEVKALVLTCDREEGRVTLSIKKLEPSPGDMLRDPRLVYATAEEMAEKWRQQLESAP</sequence>
<protein>
    <recommendedName>
        <fullName evidence="4">S1 motif domain-containing protein</fullName>
    </recommendedName>
</protein>
<evidence type="ECO:0000256" key="3">
    <source>
        <dbReference type="ARBA" id="ARBA00023274"/>
    </source>
</evidence>
<evidence type="ECO:0000259" key="4">
    <source>
        <dbReference type="PROSITE" id="PS50126"/>
    </source>
</evidence>
<dbReference type="STRING" id="33097.A0A150G3H5"/>
<feature type="domain" description="S1 motif" evidence="4">
    <location>
        <begin position="115"/>
        <end position="186"/>
    </location>
</feature>
<feature type="domain" description="S1 motif" evidence="4">
    <location>
        <begin position="434"/>
        <end position="504"/>
    </location>
</feature>
<reference evidence="6" key="1">
    <citation type="journal article" date="2016" name="Nat. Commun.">
        <title>The Gonium pectorale genome demonstrates co-option of cell cycle regulation during the evolution of multicellularity.</title>
        <authorList>
            <person name="Hanschen E.R."/>
            <person name="Marriage T.N."/>
            <person name="Ferris P.J."/>
            <person name="Hamaji T."/>
            <person name="Toyoda A."/>
            <person name="Fujiyama A."/>
            <person name="Neme R."/>
            <person name="Noguchi H."/>
            <person name="Minakuchi Y."/>
            <person name="Suzuki M."/>
            <person name="Kawai-Toyooka H."/>
            <person name="Smith D.R."/>
            <person name="Sparks H."/>
            <person name="Anderson J."/>
            <person name="Bakaric R."/>
            <person name="Luria V."/>
            <person name="Karger A."/>
            <person name="Kirschner M.W."/>
            <person name="Durand P.M."/>
            <person name="Michod R.E."/>
            <person name="Nozaki H."/>
            <person name="Olson B.J."/>
        </authorList>
    </citation>
    <scope>NUCLEOTIDE SEQUENCE [LARGE SCALE GENOMIC DNA]</scope>
    <source>
        <strain evidence="6">NIES-2863</strain>
    </source>
</reference>
<gene>
    <name evidence="5" type="ORF">GPECTOR_68g345</name>
</gene>
<organism evidence="5 6">
    <name type="scientific">Gonium pectorale</name>
    <name type="common">Green alga</name>
    <dbReference type="NCBI Taxonomy" id="33097"/>
    <lineage>
        <taxon>Eukaryota</taxon>
        <taxon>Viridiplantae</taxon>
        <taxon>Chlorophyta</taxon>
        <taxon>core chlorophytes</taxon>
        <taxon>Chlorophyceae</taxon>
        <taxon>CS clade</taxon>
        <taxon>Chlamydomonadales</taxon>
        <taxon>Volvocaceae</taxon>
        <taxon>Gonium</taxon>
    </lineage>
</organism>
<comment type="similarity">
    <text evidence="1">Belongs to the bacterial ribosomal protein bS1 family.</text>
</comment>
<dbReference type="InterPro" id="IPR012340">
    <property type="entry name" value="NA-bd_OB-fold"/>
</dbReference>
<evidence type="ECO:0000256" key="1">
    <source>
        <dbReference type="ARBA" id="ARBA00006767"/>
    </source>
</evidence>
<comment type="caution">
    <text evidence="5">The sequence shown here is derived from an EMBL/GenBank/DDBJ whole genome shotgun (WGS) entry which is preliminary data.</text>
</comment>
<feature type="domain" description="S1 motif" evidence="4">
    <location>
        <begin position="12"/>
        <end position="81"/>
    </location>
</feature>
<dbReference type="PANTHER" id="PTHR10724">
    <property type="entry name" value="30S RIBOSOMAL PROTEIN S1"/>
    <property type="match status" value="1"/>
</dbReference>
<dbReference type="OrthoDB" id="1693536at2759"/>
<dbReference type="InterPro" id="IPR050437">
    <property type="entry name" value="Ribos_protein_bS1-like"/>
</dbReference>
<proteinExistence type="inferred from homology"/>
<evidence type="ECO:0000313" key="5">
    <source>
        <dbReference type="EMBL" id="KXZ44374.1"/>
    </source>
</evidence>
<feature type="domain" description="S1 motif" evidence="4">
    <location>
        <begin position="329"/>
        <end position="399"/>
    </location>
</feature>
<dbReference type="PROSITE" id="PS50126">
    <property type="entry name" value="S1"/>
    <property type="match status" value="6"/>
</dbReference>
<dbReference type="GO" id="GO:1990904">
    <property type="term" value="C:ribonucleoprotein complex"/>
    <property type="evidence" value="ECO:0007669"/>
    <property type="project" value="UniProtKB-KW"/>
</dbReference>